<organism evidence="6 7">
    <name type="scientific">Paenactinomyces guangxiensis</name>
    <dbReference type="NCBI Taxonomy" id="1490290"/>
    <lineage>
        <taxon>Bacteria</taxon>
        <taxon>Bacillati</taxon>
        <taxon>Bacillota</taxon>
        <taxon>Bacilli</taxon>
        <taxon>Bacillales</taxon>
        <taxon>Thermoactinomycetaceae</taxon>
        <taxon>Paenactinomyces</taxon>
    </lineage>
</organism>
<dbReference type="InterPro" id="IPR016032">
    <property type="entry name" value="Sig_transdc_resp-reg_C-effctor"/>
</dbReference>
<protein>
    <submittedName>
        <fullName evidence="6">Winged helix-turn-helix domain-containing protein</fullName>
    </submittedName>
</protein>
<dbReference type="SMART" id="SM00862">
    <property type="entry name" value="Trans_reg_C"/>
    <property type="match status" value="1"/>
</dbReference>
<evidence type="ECO:0000256" key="2">
    <source>
        <dbReference type="ARBA" id="ARBA00023125"/>
    </source>
</evidence>
<keyword evidence="7" id="KW-1185">Reference proteome</keyword>
<keyword evidence="2 4" id="KW-0238">DNA-binding</keyword>
<dbReference type="Pfam" id="PF00486">
    <property type="entry name" value="Trans_reg_C"/>
    <property type="match status" value="1"/>
</dbReference>
<dbReference type="RefSeq" id="WP_181751962.1">
    <property type="nucleotide sequence ID" value="NZ_JACEIQ010000009.1"/>
</dbReference>
<dbReference type="GO" id="GO:0000160">
    <property type="term" value="P:phosphorelay signal transduction system"/>
    <property type="evidence" value="ECO:0007669"/>
    <property type="project" value="InterPro"/>
</dbReference>
<gene>
    <name evidence="6" type="ORF">H1191_10465</name>
</gene>
<feature type="DNA-binding region" description="OmpR/PhoB-type" evidence="4">
    <location>
        <begin position="1"/>
        <end position="93"/>
    </location>
</feature>
<dbReference type="Proteomes" id="UP000535491">
    <property type="component" value="Unassembled WGS sequence"/>
</dbReference>
<proteinExistence type="predicted"/>
<sequence>MFPIKLNPDEQCMEYRSKKIYLLPKEFSLLEFFFQYPGKTFSRSQLLDQVWKMDAPVDRTVDDHVYRIRKKIKELDGVLRIETVRGRGYRLMINLVPAVYESEMTGHIYELWKKYHRDGRGKSLQVLAENQKELGFHLTFPYLGFIKGCLGDFEWFLTNDEIPLGERIYYLCYGHYITEFNPEKTLFYFHNAMEKKLLPDLFQLEVEIHTVIEIMLDAGEISEALSRFDSIHKTVKQYGLSDFVILVALTECRGLMLAGEWEKAEKQLRQIKEKLTKTPYLRELGYYHLLKGIFSIYSGKTEEGKWLIDQGWDIMQETHMAANMLLFLHHILFQSARLINIAEIETKYHKIWDQLLLKYKLKGRGREVELFLDKHLL</sequence>
<evidence type="ECO:0000313" key="7">
    <source>
        <dbReference type="Proteomes" id="UP000535491"/>
    </source>
</evidence>
<evidence type="ECO:0000259" key="5">
    <source>
        <dbReference type="PROSITE" id="PS51755"/>
    </source>
</evidence>
<dbReference type="GO" id="GO:0006355">
    <property type="term" value="P:regulation of DNA-templated transcription"/>
    <property type="evidence" value="ECO:0007669"/>
    <property type="project" value="InterPro"/>
</dbReference>
<dbReference type="GO" id="GO:0003677">
    <property type="term" value="F:DNA binding"/>
    <property type="evidence" value="ECO:0007669"/>
    <property type="project" value="UniProtKB-UniRule"/>
</dbReference>
<evidence type="ECO:0000256" key="4">
    <source>
        <dbReference type="PROSITE-ProRule" id="PRU01091"/>
    </source>
</evidence>
<keyword evidence="3" id="KW-0804">Transcription</keyword>
<reference evidence="6 7" key="1">
    <citation type="submission" date="2020-07" db="EMBL/GenBank/DDBJ databases">
        <authorList>
            <person name="Feng H."/>
        </authorList>
    </citation>
    <scope>NUCLEOTIDE SEQUENCE [LARGE SCALE GENOMIC DNA]</scope>
    <source>
        <strain evidence="7">s-10</strain>
    </source>
</reference>
<evidence type="ECO:0000313" key="6">
    <source>
        <dbReference type="EMBL" id="MBA4494727.1"/>
    </source>
</evidence>
<accession>A0A7W1WRG9</accession>
<evidence type="ECO:0000256" key="3">
    <source>
        <dbReference type="ARBA" id="ARBA00023163"/>
    </source>
</evidence>
<dbReference type="AlphaFoldDB" id="A0A7W1WRG9"/>
<evidence type="ECO:0000256" key="1">
    <source>
        <dbReference type="ARBA" id="ARBA00023015"/>
    </source>
</evidence>
<dbReference type="EMBL" id="JACEIQ010000009">
    <property type="protein sequence ID" value="MBA4494727.1"/>
    <property type="molecule type" value="Genomic_DNA"/>
</dbReference>
<dbReference type="CDD" id="cd00383">
    <property type="entry name" value="trans_reg_C"/>
    <property type="match status" value="1"/>
</dbReference>
<dbReference type="Gene3D" id="1.10.10.10">
    <property type="entry name" value="Winged helix-like DNA-binding domain superfamily/Winged helix DNA-binding domain"/>
    <property type="match status" value="1"/>
</dbReference>
<comment type="caution">
    <text evidence="6">The sequence shown here is derived from an EMBL/GenBank/DDBJ whole genome shotgun (WGS) entry which is preliminary data.</text>
</comment>
<dbReference type="SUPFAM" id="SSF46894">
    <property type="entry name" value="C-terminal effector domain of the bipartite response regulators"/>
    <property type="match status" value="1"/>
</dbReference>
<dbReference type="InterPro" id="IPR036388">
    <property type="entry name" value="WH-like_DNA-bd_sf"/>
</dbReference>
<keyword evidence="1" id="KW-0805">Transcription regulation</keyword>
<dbReference type="PROSITE" id="PS51755">
    <property type="entry name" value="OMPR_PHOB"/>
    <property type="match status" value="1"/>
</dbReference>
<dbReference type="InterPro" id="IPR001867">
    <property type="entry name" value="OmpR/PhoB-type_DNA-bd"/>
</dbReference>
<name>A0A7W1WRG9_9BACL</name>
<feature type="domain" description="OmpR/PhoB-type" evidence="5">
    <location>
        <begin position="1"/>
        <end position="93"/>
    </location>
</feature>